<dbReference type="SMART" id="SM00066">
    <property type="entry name" value="GAL4"/>
    <property type="match status" value="1"/>
</dbReference>
<dbReference type="SUPFAM" id="SSF57701">
    <property type="entry name" value="Zn2/Cys6 DNA-binding domain"/>
    <property type="match status" value="1"/>
</dbReference>
<dbReference type="CDD" id="cd00067">
    <property type="entry name" value="GAL4"/>
    <property type="match status" value="1"/>
</dbReference>
<dbReference type="InterPro" id="IPR036864">
    <property type="entry name" value="Zn2-C6_fun-type_DNA-bd_sf"/>
</dbReference>
<gene>
    <name evidence="7" type="ORF">CBYS24578_00018271</name>
</gene>
<accession>A0A9N9UPQ8</accession>
<keyword evidence="3" id="KW-0805">Transcription regulation</keyword>
<sequence length="479" mass="53081">MPVSRAKACFLCREAKARCDRATPECSRCAARKLRCVYDGRNGSRGAVPSYPYPSRVALQSLMPQEIVDPLALLGDQQQQDDSFVRLLSSSAETPQRLEVAEPADDDAWTADGLLGRDPSMDPLLGLDLTGDTFALGNNESRNFAEKETISPNLMKPWGLAADTEDSNVYSHGTWAMHDIANSPTATTQKDLAVLTSTSTVTTPVDTDKSGSLGHPLLMNSLFRSCTMNSILLGQLTSYPKMMIEGDQLPPFIHAPCHIDNDLAPGCGESGRHQCLPKELAICASLVQMFYERTNANTDFVWNLIYEEQARLHRECFVEHMARTNEWATDARDAVSNRREWVFRESIRRVLVVLHIVARLLDGFVRGGCTPAPGSSFRTIPLPSSRDLWEARTSRVWTRDYKKNMAARTTDKVLTVGDVLESGGVSRSCSGKGPTTPELLPEVMRRAGGLDTLGMLVWMVMPFEDAREVHEHEAMICWS</sequence>
<dbReference type="GO" id="GO:0000981">
    <property type="term" value="F:DNA-binding transcription factor activity, RNA polymerase II-specific"/>
    <property type="evidence" value="ECO:0007669"/>
    <property type="project" value="InterPro"/>
</dbReference>
<keyword evidence="2" id="KW-0862">Zinc</keyword>
<evidence type="ECO:0000256" key="1">
    <source>
        <dbReference type="ARBA" id="ARBA00022723"/>
    </source>
</evidence>
<dbReference type="EMBL" id="CABFNO020001551">
    <property type="protein sequence ID" value="CAG9998789.1"/>
    <property type="molecule type" value="Genomic_DNA"/>
</dbReference>
<dbReference type="PROSITE" id="PS50048">
    <property type="entry name" value="ZN2_CY6_FUNGAL_2"/>
    <property type="match status" value="1"/>
</dbReference>
<reference evidence="8" key="1">
    <citation type="submission" date="2019-06" db="EMBL/GenBank/DDBJ databases">
        <authorList>
            <person name="Broberg M."/>
        </authorList>
    </citation>
    <scope>NUCLEOTIDE SEQUENCE [LARGE SCALE GENOMIC DNA]</scope>
</reference>
<dbReference type="InterPro" id="IPR001138">
    <property type="entry name" value="Zn2Cys6_DnaBD"/>
</dbReference>
<evidence type="ECO:0000256" key="3">
    <source>
        <dbReference type="ARBA" id="ARBA00023015"/>
    </source>
</evidence>
<proteinExistence type="predicted"/>
<comment type="caution">
    <text evidence="7">The sequence shown here is derived from an EMBL/GenBank/DDBJ whole genome shotgun (WGS) entry which is preliminary data.</text>
</comment>
<dbReference type="Proteomes" id="UP000754883">
    <property type="component" value="Unassembled WGS sequence"/>
</dbReference>
<dbReference type="GO" id="GO:0008270">
    <property type="term" value="F:zinc ion binding"/>
    <property type="evidence" value="ECO:0007669"/>
    <property type="project" value="InterPro"/>
</dbReference>
<dbReference type="AlphaFoldDB" id="A0A9N9UPQ8"/>
<evidence type="ECO:0000313" key="8">
    <source>
        <dbReference type="Proteomes" id="UP000754883"/>
    </source>
</evidence>
<evidence type="ECO:0000313" key="7">
    <source>
        <dbReference type="EMBL" id="CAG9998789.1"/>
    </source>
</evidence>
<evidence type="ECO:0000256" key="5">
    <source>
        <dbReference type="ARBA" id="ARBA00023242"/>
    </source>
</evidence>
<dbReference type="PROSITE" id="PS00463">
    <property type="entry name" value="ZN2_CY6_FUNGAL_1"/>
    <property type="match status" value="1"/>
</dbReference>
<keyword evidence="4" id="KW-0804">Transcription</keyword>
<evidence type="ECO:0000256" key="2">
    <source>
        <dbReference type="ARBA" id="ARBA00022833"/>
    </source>
</evidence>
<organism evidence="7 8">
    <name type="scientific">Clonostachys byssicola</name>
    <dbReference type="NCBI Taxonomy" id="160290"/>
    <lineage>
        <taxon>Eukaryota</taxon>
        <taxon>Fungi</taxon>
        <taxon>Dikarya</taxon>
        <taxon>Ascomycota</taxon>
        <taxon>Pezizomycotina</taxon>
        <taxon>Sordariomycetes</taxon>
        <taxon>Hypocreomycetidae</taxon>
        <taxon>Hypocreales</taxon>
        <taxon>Bionectriaceae</taxon>
        <taxon>Clonostachys</taxon>
    </lineage>
</organism>
<dbReference type="Gene3D" id="4.10.240.10">
    <property type="entry name" value="Zn(2)-C6 fungal-type DNA-binding domain"/>
    <property type="match status" value="1"/>
</dbReference>
<dbReference type="PANTHER" id="PTHR47660">
    <property type="entry name" value="TRANSCRIPTION FACTOR WITH C2H2 AND ZN(2)-CYS(6) DNA BINDING DOMAIN (EUROFUNG)-RELATED-RELATED"/>
    <property type="match status" value="1"/>
</dbReference>
<keyword evidence="8" id="KW-1185">Reference proteome</keyword>
<protein>
    <recommendedName>
        <fullName evidence="6">Zn(2)-C6 fungal-type domain-containing protein</fullName>
    </recommendedName>
</protein>
<feature type="domain" description="Zn(2)-C6 fungal-type" evidence="6">
    <location>
        <begin position="8"/>
        <end position="38"/>
    </location>
</feature>
<dbReference type="PANTHER" id="PTHR47660:SF3">
    <property type="entry name" value="FINGER DOMAIN PROTEIN, PUTATIVE (AFU_ORTHOLOGUE AFUA_4G03310)-RELATED"/>
    <property type="match status" value="1"/>
</dbReference>
<dbReference type="Pfam" id="PF00172">
    <property type="entry name" value="Zn_clus"/>
    <property type="match status" value="1"/>
</dbReference>
<evidence type="ECO:0000259" key="6">
    <source>
        <dbReference type="PROSITE" id="PS50048"/>
    </source>
</evidence>
<keyword evidence="1" id="KW-0479">Metal-binding</keyword>
<dbReference type="OrthoDB" id="5423818at2759"/>
<reference evidence="7 8" key="2">
    <citation type="submission" date="2021-10" db="EMBL/GenBank/DDBJ databases">
        <authorList>
            <person name="Piombo E."/>
        </authorList>
    </citation>
    <scope>NUCLEOTIDE SEQUENCE [LARGE SCALE GENOMIC DNA]</scope>
</reference>
<evidence type="ECO:0000256" key="4">
    <source>
        <dbReference type="ARBA" id="ARBA00023163"/>
    </source>
</evidence>
<name>A0A9N9UPQ8_9HYPO</name>
<keyword evidence="5" id="KW-0539">Nucleus</keyword>